<name>A0ACD0ZQL2_9NEIS</name>
<dbReference type="EMBL" id="CP060414">
    <property type="protein sequence ID" value="QNT60359.2"/>
    <property type="molecule type" value="Genomic_DNA"/>
</dbReference>
<accession>A0ACD0ZQL2</accession>
<dbReference type="Proteomes" id="UP000516412">
    <property type="component" value="Chromosome"/>
</dbReference>
<protein>
    <submittedName>
        <fullName evidence="1">Peptidase M16 inactive domain protein</fullName>
    </submittedName>
</protein>
<evidence type="ECO:0000313" key="2">
    <source>
        <dbReference type="Proteomes" id="UP000516412"/>
    </source>
</evidence>
<evidence type="ECO:0000313" key="1">
    <source>
        <dbReference type="EMBL" id="QNT60359.2"/>
    </source>
</evidence>
<reference evidence="1" key="1">
    <citation type="submission" date="2024-06" db="EMBL/GenBank/DDBJ databases">
        <title>Complete Genome Sequence of mouse commensal type strain Neisseria musculi.</title>
        <authorList>
            <person name="Thapa E."/>
            <person name="Aluvathingal J."/>
            <person name="Nadendla S."/>
            <person name="Mehta A."/>
            <person name="Tettelin H."/>
            <person name="Weyand N.J."/>
        </authorList>
    </citation>
    <scope>NUCLEOTIDE SEQUENCE</scope>
    <source>
        <strain evidence="1">NW831</strain>
    </source>
</reference>
<organism evidence="1 2">
    <name type="scientific">Neisseria musculi</name>
    <dbReference type="NCBI Taxonomy" id="1815583"/>
    <lineage>
        <taxon>Bacteria</taxon>
        <taxon>Pseudomonadati</taxon>
        <taxon>Pseudomonadota</taxon>
        <taxon>Betaproteobacteria</taxon>
        <taxon>Neisseriales</taxon>
        <taxon>Neisseriaceae</taxon>
        <taxon>Neisseria</taxon>
    </lineage>
</organism>
<gene>
    <name evidence="1" type="ORF">H7A79_1924</name>
</gene>
<keyword evidence="2" id="KW-1185">Reference proteome</keyword>
<sequence>MVPFYCWYSDGLCLYSRIQKRLTLHFSERFRKHAMLLKPAAALFAAILPLAVYAAVDIQRWYTPEGTQVLLVERHQNPIVDVQISFKGAGSAFSPEGKGEVAGFAAALLTGGTQRLDEEAFKEQADSLAAAISSDSSSEGTAVTLRSLSRPGKLKPALSLLNQALAQPRFDAAVFERIRKQSITALQQQETDPGFIAERALARLNYGSHPYGRPAQTSVDSIRRITLDDIRAFYRSRYGKNNAVVAVVGDIDRRQTEALVRQALNGLPAHSSQSGTVPAVPEHLPRQQNIPFAGEQAQIVMGMPLIKRNDPDYYALVAGNYILGGGGFDSRLMKELRDKHGYTYGASSSLEPSSEAGPLTIGFSTQKANTSAALAAARKVLADFSAEGPTEAELQQAKANITGSFPLRFDTNAKLLGYLSLIGFYNLPDDYLEAYPKAVSALTAGQVKSAWQRRVKAENMNIVVVGAEQGETEAAAGYRPIKRR</sequence>
<proteinExistence type="predicted"/>